<keyword evidence="1" id="KW-0732">Signal</keyword>
<name>A0A9P1IF10_9PELO</name>
<sequence length="145" mass="17694">MRHHLIFVFVFLIHLQLITSLTPQKVCEGFLLDWWKYWGLRDANIFHADYKKTENGIDVTEKFMNDWMFREDSSVKSYIKKYENALENKDNFWEKYWDRHIARFTADGLLELKTFSEKSKLNMRNLMIPDPNMQGGYKMFKQFKY</sequence>
<proteinExistence type="predicted"/>
<evidence type="ECO:0000313" key="2">
    <source>
        <dbReference type="EMBL" id="CAI5443398.1"/>
    </source>
</evidence>
<feature type="chain" id="PRO_5040301101" description="SXP/RAL-2 family protein Ani s 5-like cation-binding domain-containing protein" evidence="1">
    <location>
        <begin position="21"/>
        <end position="145"/>
    </location>
</feature>
<comment type="caution">
    <text evidence="2">The sequence shown here is derived from an EMBL/GenBank/DDBJ whole genome shotgun (WGS) entry which is preliminary data.</text>
</comment>
<feature type="signal peptide" evidence="1">
    <location>
        <begin position="1"/>
        <end position="20"/>
    </location>
</feature>
<evidence type="ECO:0000313" key="3">
    <source>
        <dbReference type="Proteomes" id="UP001152747"/>
    </source>
</evidence>
<reference evidence="2" key="1">
    <citation type="submission" date="2022-11" db="EMBL/GenBank/DDBJ databases">
        <authorList>
            <person name="Kikuchi T."/>
        </authorList>
    </citation>
    <scope>NUCLEOTIDE SEQUENCE</scope>
    <source>
        <strain evidence="2">PS1010</strain>
    </source>
</reference>
<gene>
    <name evidence="2" type="ORF">CAMP_LOCUS6035</name>
</gene>
<dbReference type="EMBL" id="CANHGI010000002">
    <property type="protein sequence ID" value="CAI5443398.1"/>
    <property type="molecule type" value="Genomic_DNA"/>
</dbReference>
<evidence type="ECO:0008006" key="4">
    <source>
        <dbReference type="Google" id="ProtNLM"/>
    </source>
</evidence>
<protein>
    <recommendedName>
        <fullName evidence="4">SXP/RAL-2 family protein Ani s 5-like cation-binding domain-containing protein</fullName>
    </recommendedName>
</protein>
<evidence type="ECO:0000256" key="1">
    <source>
        <dbReference type="SAM" id="SignalP"/>
    </source>
</evidence>
<organism evidence="2 3">
    <name type="scientific">Caenorhabditis angaria</name>
    <dbReference type="NCBI Taxonomy" id="860376"/>
    <lineage>
        <taxon>Eukaryota</taxon>
        <taxon>Metazoa</taxon>
        <taxon>Ecdysozoa</taxon>
        <taxon>Nematoda</taxon>
        <taxon>Chromadorea</taxon>
        <taxon>Rhabditida</taxon>
        <taxon>Rhabditina</taxon>
        <taxon>Rhabditomorpha</taxon>
        <taxon>Rhabditoidea</taxon>
        <taxon>Rhabditidae</taxon>
        <taxon>Peloderinae</taxon>
        <taxon>Caenorhabditis</taxon>
    </lineage>
</organism>
<keyword evidence="3" id="KW-1185">Reference proteome</keyword>
<accession>A0A9P1IF10</accession>
<dbReference type="AlphaFoldDB" id="A0A9P1IF10"/>
<dbReference type="Proteomes" id="UP001152747">
    <property type="component" value="Unassembled WGS sequence"/>
</dbReference>